<gene>
    <name evidence="1" type="ORF">PAXRUDRAFT_778380</name>
</gene>
<dbReference type="EMBL" id="KN827055">
    <property type="protein sequence ID" value="KIK77300.1"/>
    <property type="molecule type" value="Genomic_DNA"/>
</dbReference>
<sequence length="82" mass="9145">MSATLPPPMLSNVCHTMHIKTASSYVINLGIDCPNITWEVRHMTAAKSDFALLCFLLPKCNGGEGEQDSFKNLWYLLMTLVN</sequence>
<dbReference type="AlphaFoldDB" id="A0A0D0DH35"/>
<dbReference type="Proteomes" id="UP000054538">
    <property type="component" value="Unassembled WGS sequence"/>
</dbReference>
<reference evidence="1 2" key="1">
    <citation type="submission" date="2014-04" db="EMBL/GenBank/DDBJ databases">
        <authorList>
            <consortium name="DOE Joint Genome Institute"/>
            <person name="Kuo A."/>
            <person name="Kohler A."/>
            <person name="Jargeat P."/>
            <person name="Nagy L.G."/>
            <person name="Floudas D."/>
            <person name="Copeland A."/>
            <person name="Barry K.W."/>
            <person name="Cichocki N."/>
            <person name="Veneault-Fourrey C."/>
            <person name="LaButti K."/>
            <person name="Lindquist E.A."/>
            <person name="Lipzen A."/>
            <person name="Lundell T."/>
            <person name="Morin E."/>
            <person name="Murat C."/>
            <person name="Sun H."/>
            <person name="Tunlid A."/>
            <person name="Henrissat B."/>
            <person name="Grigoriev I.V."/>
            <person name="Hibbett D.S."/>
            <person name="Martin F."/>
            <person name="Nordberg H.P."/>
            <person name="Cantor M.N."/>
            <person name="Hua S.X."/>
        </authorList>
    </citation>
    <scope>NUCLEOTIDE SEQUENCE [LARGE SCALE GENOMIC DNA]</scope>
    <source>
        <strain evidence="1 2">Ve08.2h10</strain>
    </source>
</reference>
<reference evidence="2" key="2">
    <citation type="submission" date="2015-01" db="EMBL/GenBank/DDBJ databases">
        <title>Evolutionary Origins and Diversification of the Mycorrhizal Mutualists.</title>
        <authorList>
            <consortium name="DOE Joint Genome Institute"/>
            <consortium name="Mycorrhizal Genomics Consortium"/>
            <person name="Kohler A."/>
            <person name="Kuo A."/>
            <person name="Nagy L.G."/>
            <person name="Floudas D."/>
            <person name="Copeland A."/>
            <person name="Barry K.W."/>
            <person name="Cichocki N."/>
            <person name="Veneault-Fourrey C."/>
            <person name="LaButti K."/>
            <person name="Lindquist E.A."/>
            <person name="Lipzen A."/>
            <person name="Lundell T."/>
            <person name="Morin E."/>
            <person name="Murat C."/>
            <person name="Riley R."/>
            <person name="Ohm R."/>
            <person name="Sun H."/>
            <person name="Tunlid A."/>
            <person name="Henrissat B."/>
            <person name="Grigoriev I.V."/>
            <person name="Hibbett D.S."/>
            <person name="Martin F."/>
        </authorList>
    </citation>
    <scope>NUCLEOTIDE SEQUENCE [LARGE SCALE GENOMIC DNA]</scope>
    <source>
        <strain evidence="2">Ve08.2h10</strain>
    </source>
</reference>
<name>A0A0D0DH35_9AGAM</name>
<organism evidence="1 2">
    <name type="scientific">Paxillus rubicundulus Ve08.2h10</name>
    <dbReference type="NCBI Taxonomy" id="930991"/>
    <lineage>
        <taxon>Eukaryota</taxon>
        <taxon>Fungi</taxon>
        <taxon>Dikarya</taxon>
        <taxon>Basidiomycota</taxon>
        <taxon>Agaricomycotina</taxon>
        <taxon>Agaricomycetes</taxon>
        <taxon>Agaricomycetidae</taxon>
        <taxon>Boletales</taxon>
        <taxon>Paxilineae</taxon>
        <taxon>Paxillaceae</taxon>
        <taxon>Paxillus</taxon>
    </lineage>
</organism>
<keyword evidence="2" id="KW-1185">Reference proteome</keyword>
<evidence type="ECO:0000313" key="1">
    <source>
        <dbReference type="EMBL" id="KIK77300.1"/>
    </source>
</evidence>
<proteinExistence type="predicted"/>
<accession>A0A0D0DH35</accession>
<evidence type="ECO:0000313" key="2">
    <source>
        <dbReference type="Proteomes" id="UP000054538"/>
    </source>
</evidence>
<dbReference type="InParanoid" id="A0A0D0DH35"/>
<dbReference type="HOGENOM" id="CLU_2558947_0_0_1"/>
<protein>
    <submittedName>
        <fullName evidence="1">Uncharacterized protein</fullName>
    </submittedName>
</protein>